<dbReference type="Pfam" id="PF01380">
    <property type="entry name" value="SIS"/>
    <property type="match status" value="1"/>
</dbReference>
<evidence type="ECO:0000259" key="2">
    <source>
        <dbReference type="PROSITE" id="PS51464"/>
    </source>
</evidence>
<dbReference type="GO" id="GO:0003700">
    <property type="term" value="F:DNA-binding transcription factor activity"/>
    <property type="evidence" value="ECO:0007669"/>
    <property type="project" value="InterPro"/>
</dbReference>
<gene>
    <name evidence="3" type="ORF">HNR11_000645</name>
</gene>
<keyword evidence="4" id="KW-1185">Reference proteome</keyword>
<evidence type="ECO:0000313" key="4">
    <source>
        <dbReference type="Proteomes" id="UP000560069"/>
    </source>
</evidence>
<name>A0A7Z0E730_9MICC</name>
<protein>
    <submittedName>
        <fullName evidence="3">DNA-binding MurR/RpiR family transcriptional regulator</fullName>
    </submittedName>
</protein>
<feature type="region of interest" description="Disordered" evidence="1">
    <location>
        <begin position="1"/>
        <end position="51"/>
    </location>
</feature>
<reference evidence="3 4" key="1">
    <citation type="submission" date="2020-07" db="EMBL/GenBank/DDBJ databases">
        <title>Sequencing the genomes of 1000 actinobacteria strains.</title>
        <authorList>
            <person name="Klenk H.-P."/>
        </authorList>
    </citation>
    <scope>NUCLEOTIDE SEQUENCE [LARGE SCALE GENOMIC DNA]</scope>
    <source>
        <strain evidence="3 4">DSM 15664</strain>
    </source>
</reference>
<accession>A0A7Z0E730</accession>
<dbReference type="RefSeq" id="WP_218849639.1">
    <property type="nucleotide sequence ID" value="NZ_BAAALK010000006.1"/>
</dbReference>
<dbReference type="GO" id="GO:0097367">
    <property type="term" value="F:carbohydrate derivative binding"/>
    <property type="evidence" value="ECO:0007669"/>
    <property type="project" value="InterPro"/>
</dbReference>
<comment type="caution">
    <text evidence="3">The sequence shown here is derived from an EMBL/GenBank/DDBJ whole genome shotgun (WGS) entry which is preliminary data.</text>
</comment>
<dbReference type="Gene3D" id="3.40.50.10490">
    <property type="entry name" value="Glucose-6-phosphate isomerase like protein, domain 1"/>
    <property type="match status" value="1"/>
</dbReference>
<evidence type="ECO:0000313" key="3">
    <source>
        <dbReference type="EMBL" id="NYJ16111.1"/>
    </source>
</evidence>
<dbReference type="Proteomes" id="UP000560069">
    <property type="component" value="Unassembled WGS sequence"/>
</dbReference>
<dbReference type="AlphaFoldDB" id="A0A7Z0E730"/>
<dbReference type="GO" id="GO:1901135">
    <property type="term" value="P:carbohydrate derivative metabolic process"/>
    <property type="evidence" value="ECO:0007669"/>
    <property type="project" value="InterPro"/>
</dbReference>
<dbReference type="EMBL" id="JACCFQ010000001">
    <property type="protein sequence ID" value="NYJ16111.1"/>
    <property type="molecule type" value="Genomic_DNA"/>
</dbReference>
<dbReference type="InterPro" id="IPR047640">
    <property type="entry name" value="RpiR-like"/>
</dbReference>
<dbReference type="GO" id="GO:0003677">
    <property type="term" value="F:DNA binding"/>
    <property type="evidence" value="ECO:0007669"/>
    <property type="project" value="UniProtKB-KW"/>
</dbReference>
<dbReference type="PROSITE" id="PS51464">
    <property type="entry name" value="SIS"/>
    <property type="match status" value="1"/>
</dbReference>
<dbReference type="SUPFAM" id="SSF53697">
    <property type="entry name" value="SIS domain"/>
    <property type="match status" value="1"/>
</dbReference>
<proteinExistence type="predicted"/>
<organism evidence="3 4">
    <name type="scientific">Nesterenkonia sandarakina</name>
    <dbReference type="NCBI Taxonomy" id="272918"/>
    <lineage>
        <taxon>Bacteria</taxon>
        <taxon>Bacillati</taxon>
        <taxon>Actinomycetota</taxon>
        <taxon>Actinomycetes</taxon>
        <taxon>Micrococcales</taxon>
        <taxon>Micrococcaceae</taxon>
        <taxon>Nesterenkonia</taxon>
    </lineage>
</organism>
<feature type="domain" description="SIS" evidence="2">
    <location>
        <begin position="86"/>
        <end position="229"/>
    </location>
</feature>
<dbReference type="PANTHER" id="PTHR30514">
    <property type="entry name" value="GLUCOKINASE"/>
    <property type="match status" value="1"/>
</dbReference>
<dbReference type="PANTHER" id="PTHR30514:SF18">
    <property type="entry name" value="RPIR-FAMILY TRANSCRIPTIONAL REGULATOR"/>
    <property type="match status" value="1"/>
</dbReference>
<evidence type="ECO:0000256" key="1">
    <source>
        <dbReference type="SAM" id="MobiDB-lite"/>
    </source>
</evidence>
<sequence length="242" mass="25914">MSSNGTSNSRDDMPGQDPGTAPEEQVPDEQVPEELRGPDSPAARFGASMTPRASAKTLQARLIRKERENLDRVFASFETEDSVARAAALIAGARRRFIVGHGRSAAFAHLLDLDLSHGLSQVWLIDGQSTRGLDVLTDVRGTDVLVAFSMRRYRRETAELVQAFAARGGTVVVVTDSAEAPVVEPASEAVIVLTDSASVTDSATGIAAVIHLLTALTTASAKGSRRRLTERESLIQEMGLYI</sequence>
<dbReference type="InterPro" id="IPR046348">
    <property type="entry name" value="SIS_dom_sf"/>
</dbReference>
<dbReference type="InterPro" id="IPR001347">
    <property type="entry name" value="SIS_dom"/>
</dbReference>
<keyword evidence="3" id="KW-0238">DNA-binding</keyword>